<reference evidence="3 4" key="1">
    <citation type="submission" date="2021-01" db="EMBL/GenBank/DDBJ databases">
        <title>Whole genome shotgun sequence of Plantactinospora mayteni NBRC 109088.</title>
        <authorList>
            <person name="Komaki H."/>
            <person name="Tamura T."/>
        </authorList>
    </citation>
    <scope>NUCLEOTIDE SEQUENCE [LARGE SCALE GENOMIC DNA]</scope>
    <source>
        <strain evidence="3 4">NBRC 109088</strain>
    </source>
</reference>
<protein>
    <recommendedName>
        <fullName evidence="2">Pyrrolo-quinoline quinone repeat domain-containing protein</fullName>
    </recommendedName>
</protein>
<dbReference type="EMBL" id="BONX01000066">
    <property type="protein sequence ID" value="GIH01239.1"/>
    <property type="molecule type" value="Genomic_DNA"/>
</dbReference>
<accession>A0ABQ4F2W2</accession>
<dbReference type="Gene3D" id="2.130.10.10">
    <property type="entry name" value="YVTN repeat-like/Quinoprotein amine dehydrogenase"/>
    <property type="match status" value="1"/>
</dbReference>
<feature type="domain" description="Pyrrolo-quinoline quinone repeat" evidence="2">
    <location>
        <begin position="137"/>
        <end position="302"/>
    </location>
</feature>
<comment type="caution">
    <text evidence="3">The sequence shown here is derived from an EMBL/GenBank/DDBJ whole genome shotgun (WGS) entry which is preliminary data.</text>
</comment>
<gene>
    <name evidence="3" type="ORF">Pma05_78110</name>
</gene>
<sequence length="456" mass="49425">MAVIDLGEERYDPPANPVRPRRSRRRRLRTTALLLAGALVLGAGGAAPPAAPLLTELYRGVLPADSHFTLTGDRLFVSEPVSGGARRVSAYELGRGRQVWSSTYRTEYRQVGLAQEGGLLVVVEGRSEIGPFRTQVLDAGTGRLRWSVPAYLTVVPEERTALIVETVFPPGSRIDPNDPPAAGTTYYASRDGGTYSTPPLGETGRVIDLDTGRELWTLPLLADISTVPAAAGRPAALLAGGRDGRLELRDLKTGAVRQRLDSAAGPLQYAEEVAGDSLMVRFESYLAVYSADLRQRRWIRAMPAGQEFVNPCGPMLCLEDPTGVEVIDRVTGRTAWRSAERVRLAPHGPHLVETVERATVRRAVDPGTGRTVLDLTGWTAVAPSAEAGPMLLRRRIGSDGRTWLGLLDPEGTLVRPLDRLPFGLSRCQMATGLIACRTDLDELRAWRYRQGATPAG</sequence>
<dbReference type="InterPro" id="IPR002372">
    <property type="entry name" value="PQQ_rpt_dom"/>
</dbReference>
<name>A0ABQ4F2W2_9ACTN</name>
<proteinExistence type="predicted"/>
<evidence type="ECO:0000259" key="2">
    <source>
        <dbReference type="Pfam" id="PF13360"/>
    </source>
</evidence>
<dbReference type="Proteomes" id="UP000621500">
    <property type="component" value="Unassembled WGS sequence"/>
</dbReference>
<organism evidence="3 4">
    <name type="scientific">Plantactinospora mayteni</name>
    <dbReference type="NCBI Taxonomy" id="566021"/>
    <lineage>
        <taxon>Bacteria</taxon>
        <taxon>Bacillati</taxon>
        <taxon>Actinomycetota</taxon>
        <taxon>Actinomycetes</taxon>
        <taxon>Micromonosporales</taxon>
        <taxon>Micromonosporaceae</taxon>
        <taxon>Plantactinospora</taxon>
    </lineage>
</organism>
<dbReference type="RefSeq" id="WP_203862521.1">
    <property type="nucleotide sequence ID" value="NZ_BAAAZQ010000037.1"/>
</dbReference>
<keyword evidence="4" id="KW-1185">Reference proteome</keyword>
<feature type="region of interest" description="Disordered" evidence="1">
    <location>
        <begin position="1"/>
        <end position="24"/>
    </location>
</feature>
<dbReference type="SUPFAM" id="SSF50998">
    <property type="entry name" value="Quinoprotein alcohol dehydrogenase-like"/>
    <property type="match status" value="1"/>
</dbReference>
<evidence type="ECO:0000313" key="3">
    <source>
        <dbReference type="EMBL" id="GIH01239.1"/>
    </source>
</evidence>
<dbReference type="InterPro" id="IPR015943">
    <property type="entry name" value="WD40/YVTN_repeat-like_dom_sf"/>
</dbReference>
<dbReference type="InterPro" id="IPR011047">
    <property type="entry name" value="Quinoprotein_ADH-like_sf"/>
</dbReference>
<evidence type="ECO:0000256" key="1">
    <source>
        <dbReference type="SAM" id="MobiDB-lite"/>
    </source>
</evidence>
<evidence type="ECO:0000313" key="4">
    <source>
        <dbReference type="Proteomes" id="UP000621500"/>
    </source>
</evidence>
<dbReference type="Pfam" id="PF13360">
    <property type="entry name" value="PQQ_2"/>
    <property type="match status" value="1"/>
</dbReference>
<feature type="region of interest" description="Disordered" evidence="1">
    <location>
        <begin position="173"/>
        <end position="202"/>
    </location>
</feature>